<dbReference type="Proteomes" id="UP000298468">
    <property type="component" value="Unassembled WGS sequence"/>
</dbReference>
<dbReference type="SUPFAM" id="SSF53187">
    <property type="entry name" value="Zn-dependent exopeptidases"/>
    <property type="match status" value="1"/>
</dbReference>
<dbReference type="AlphaFoldDB" id="A0A4R9BPJ9"/>
<dbReference type="EMBL" id="SOHM01000029">
    <property type="protein sequence ID" value="TFD88530.1"/>
    <property type="molecule type" value="Genomic_DNA"/>
</dbReference>
<gene>
    <name evidence="1" type="ORF">E3T61_11895</name>
</gene>
<keyword evidence="1" id="KW-0378">Hydrolase</keyword>
<evidence type="ECO:0000313" key="2">
    <source>
        <dbReference type="Proteomes" id="UP000298468"/>
    </source>
</evidence>
<name>A0A4R9BPJ9_9MICO</name>
<dbReference type="InterPro" id="IPR007709">
    <property type="entry name" value="N-FG_amidohydro"/>
</dbReference>
<evidence type="ECO:0000313" key="1">
    <source>
        <dbReference type="EMBL" id="TFD88530.1"/>
    </source>
</evidence>
<reference evidence="1 2" key="1">
    <citation type="submission" date="2019-03" db="EMBL/GenBank/DDBJ databases">
        <title>Genomics of glacier-inhabiting Cryobacterium strains.</title>
        <authorList>
            <person name="Liu Q."/>
            <person name="Xin Y.-H."/>
        </authorList>
    </citation>
    <scope>NUCLEOTIDE SEQUENCE [LARGE SCALE GENOMIC DNA]</scope>
    <source>
        <strain evidence="1 2">Sr59</strain>
    </source>
</reference>
<sequence>MITEPPTTYFQVIDNSAGTPVILHAPHGGRIIPPEHLGSYLISPPELEVEKDAMTDHHTDTLVAAITGASAVINSMSRFAVDVERFPDETEEMNAVGMGVLYTHGSRGQEIRRVSAADEASLLEYFAGYSRRFTNLVDATLAQHGRAVIIDVHSYPQRELPYELHGGAARAPLCIGSDPFHASAPLLRTVTESFAGLESAANTPFAGSYVPLKHYRTDARVSSVMLELRRDVYLDEATVEINEAGFLGLQQSLQRLVDRLA</sequence>
<comment type="caution">
    <text evidence="1">The sequence shown here is derived from an EMBL/GenBank/DDBJ whole genome shotgun (WGS) entry which is preliminary data.</text>
</comment>
<protein>
    <submittedName>
        <fullName evidence="1">N-formylglutamate amidohydrolase</fullName>
    </submittedName>
</protein>
<dbReference type="Gene3D" id="3.40.630.40">
    <property type="entry name" value="Zn-dependent exopeptidases"/>
    <property type="match status" value="1"/>
</dbReference>
<dbReference type="OrthoDB" id="9802050at2"/>
<dbReference type="GO" id="GO:0016787">
    <property type="term" value="F:hydrolase activity"/>
    <property type="evidence" value="ECO:0007669"/>
    <property type="project" value="UniProtKB-KW"/>
</dbReference>
<accession>A0A4R9BPJ9</accession>
<organism evidence="1 2">
    <name type="scientific">Cryobacterium lactosi</name>
    <dbReference type="NCBI Taxonomy" id="1259202"/>
    <lineage>
        <taxon>Bacteria</taxon>
        <taxon>Bacillati</taxon>
        <taxon>Actinomycetota</taxon>
        <taxon>Actinomycetes</taxon>
        <taxon>Micrococcales</taxon>
        <taxon>Microbacteriaceae</taxon>
        <taxon>Cryobacterium</taxon>
    </lineage>
</organism>
<proteinExistence type="predicted"/>
<keyword evidence="2" id="KW-1185">Reference proteome</keyword>
<dbReference type="Pfam" id="PF05013">
    <property type="entry name" value="FGase"/>
    <property type="match status" value="1"/>
</dbReference>
<dbReference type="RefSeq" id="WP_134641075.1">
    <property type="nucleotide sequence ID" value="NZ_SOHM01000029.1"/>
</dbReference>